<dbReference type="VEuPathDB" id="VectorBase:AFUN2_011323"/>
<dbReference type="AlphaFoldDB" id="A0A4Y0BP56"/>
<dbReference type="InterPro" id="IPR010512">
    <property type="entry name" value="DUF1091"/>
</dbReference>
<dbReference type="PANTHER" id="PTHR20898">
    <property type="entry name" value="DAEDALUS ON 3-RELATED-RELATED"/>
    <property type="match status" value="1"/>
</dbReference>
<proteinExistence type="predicted"/>
<dbReference type="Pfam" id="PF06477">
    <property type="entry name" value="DUF1091"/>
    <property type="match status" value="1"/>
</dbReference>
<dbReference type="PANTHER" id="PTHR20898:SF1">
    <property type="entry name" value="MD-2-RELATED LIPID-RECOGNITION DOMAIN-CONTAINING PROTEIN"/>
    <property type="match status" value="1"/>
</dbReference>
<organism evidence="1">
    <name type="scientific">Anopheles funestus</name>
    <name type="common">African malaria mosquito</name>
    <dbReference type="NCBI Taxonomy" id="62324"/>
    <lineage>
        <taxon>Eukaryota</taxon>
        <taxon>Metazoa</taxon>
        <taxon>Ecdysozoa</taxon>
        <taxon>Arthropoda</taxon>
        <taxon>Hexapoda</taxon>
        <taxon>Insecta</taxon>
        <taxon>Pterygota</taxon>
        <taxon>Neoptera</taxon>
        <taxon>Endopterygota</taxon>
        <taxon>Diptera</taxon>
        <taxon>Nematocera</taxon>
        <taxon>Culicoidea</taxon>
        <taxon>Culicidae</taxon>
        <taxon>Anophelinae</taxon>
        <taxon>Anopheles</taxon>
    </lineage>
</organism>
<reference evidence="1" key="1">
    <citation type="submission" date="2020-05" db="UniProtKB">
        <authorList>
            <consortium name="EnsemblMetazoa"/>
        </authorList>
    </citation>
    <scope>IDENTIFICATION</scope>
    <source>
        <strain evidence="1">FUMOZ</strain>
    </source>
</reference>
<protein>
    <submittedName>
        <fullName evidence="1">Uncharacterized protein</fullName>
    </submittedName>
</protein>
<dbReference type="VEuPathDB" id="VectorBase:AFUN021700"/>
<sequence>MAQVESSKYVNVSVGIRRYGSFHNFTMEIVFDILLPLNNLKMNMGYFVRSRNSEYWMYNKTYDFCAFLERTSIDRFGSLVVDDFKYRGKVPKRCPIMPERLVYKNVTFNRVKLPSFLPETKYGFTADCFKGPKNEYVFRSLWHGILKRIMA</sequence>
<name>A0A4Y0BP56_ANOFN</name>
<dbReference type="EnsemblMetazoa" id="AFUN021700-RA">
    <property type="protein sequence ID" value="AFUN021700-PA"/>
    <property type="gene ID" value="AFUN021700"/>
</dbReference>
<evidence type="ECO:0000313" key="1">
    <source>
        <dbReference type="EnsemblMetazoa" id="AFUN021700-PA"/>
    </source>
</evidence>
<accession>A0A4Y0BP56</accession>